<dbReference type="SUPFAM" id="SSF52440">
    <property type="entry name" value="PreATP-grasp domain"/>
    <property type="match status" value="1"/>
</dbReference>
<dbReference type="SMART" id="SM01209">
    <property type="entry name" value="GARS_A"/>
    <property type="match status" value="1"/>
</dbReference>
<keyword evidence="7" id="KW-1185">Reference proteome</keyword>
<keyword evidence="3 4" id="KW-0067">ATP-binding</keyword>
<gene>
    <name evidence="6" type="ORF">DXA39_00375</name>
</gene>
<dbReference type="PANTHER" id="PTHR43585:SF2">
    <property type="entry name" value="ATP-GRASP ENZYME FSQD"/>
    <property type="match status" value="1"/>
</dbReference>
<dbReference type="Gene3D" id="3.30.470.20">
    <property type="entry name" value="ATP-grasp fold, B domain"/>
    <property type="match status" value="1"/>
</dbReference>
<evidence type="ECO:0000256" key="3">
    <source>
        <dbReference type="ARBA" id="ARBA00022840"/>
    </source>
</evidence>
<dbReference type="Proteomes" id="UP000261011">
    <property type="component" value="Unassembled WGS sequence"/>
</dbReference>
<dbReference type="EMBL" id="QVEU01000001">
    <property type="protein sequence ID" value="RGB77944.1"/>
    <property type="molecule type" value="Genomic_DNA"/>
</dbReference>
<dbReference type="GO" id="GO:0005524">
    <property type="term" value="F:ATP binding"/>
    <property type="evidence" value="ECO:0007669"/>
    <property type="project" value="UniProtKB-UniRule"/>
</dbReference>
<dbReference type="InterPro" id="IPR013815">
    <property type="entry name" value="ATP_grasp_subdomain_1"/>
</dbReference>
<dbReference type="InterPro" id="IPR016185">
    <property type="entry name" value="PreATP-grasp_dom_sf"/>
</dbReference>
<feature type="domain" description="ATP-grasp" evidence="5">
    <location>
        <begin position="107"/>
        <end position="305"/>
    </location>
</feature>
<dbReference type="RefSeq" id="WP_117520006.1">
    <property type="nucleotide sequence ID" value="NZ_QVEU01000001.1"/>
</dbReference>
<dbReference type="AlphaFoldDB" id="A0A3E2TKQ5"/>
<dbReference type="Gene3D" id="3.40.50.20">
    <property type="match status" value="1"/>
</dbReference>
<sequence>MKKLMILGASVLQIPAIVQAKKMGLFVIAVDMNPNAEGFSYADKNIVVSTTDTEKVLEEAKNNKIDGIMTIASDRPMTTIAKVAKELNLIGIDEKTALNATNKSNMRDALKKYGVPIPLYFKVDNYEQYKHAVNEIKNKNYKCIVKPSDNSGSRGVSLIENYDNIELEKVYNYCKNNSISGRIVVEEYMEGPEVSVETISINGICHVIQVTDKITTGAPYFVEMDHSQPSLLNKDIINEIEKIAIEANKAIGITYGPSHTEIKITKDGPKIVELGARLGGDNITTHLVPFSTGVDMVDACIKIALGKEVDISRKIDMASAIRYKKCNLGKIINVSGIEEAKNVDGIKEIKIIHGIGDESKEIKSSNDRVCYAIAQEKSVKMAINACEKALDFIEIKVENKGNYDL</sequence>
<comment type="caution">
    <text evidence="6">The sequence shown here is derived from an EMBL/GenBank/DDBJ whole genome shotgun (WGS) entry which is preliminary data.</text>
</comment>
<dbReference type="InterPro" id="IPR040570">
    <property type="entry name" value="LAL_C2"/>
</dbReference>
<keyword evidence="1" id="KW-0436">Ligase</keyword>
<keyword evidence="2 4" id="KW-0547">Nucleotide-binding</keyword>
<evidence type="ECO:0000259" key="5">
    <source>
        <dbReference type="PROSITE" id="PS50975"/>
    </source>
</evidence>
<dbReference type="InterPro" id="IPR052032">
    <property type="entry name" value="ATP-dep_AA_Ligase"/>
</dbReference>
<reference evidence="6 7" key="1">
    <citation type="submission" date="2018-08" db="EMBL/GenBank/DDBJ databases">
        <title>A genome reference for cultivated species of the human gut microbiota.</title>
        <authorList>
            <person name="Zou Y."/>
            <person name="Xue W."/>
            <person name="Luo G."/>
        </authorList>
    </citation>
    <scope>NUCLEOTIDE SEQUENCE [LARGE SCALE GENOMIC DNA]</scope>
    <source>
        <strain evidence="6 7">OF01-3</strain>
    </source>
</reference>
<evidence type="ECO:0000256" key="2">
    <source>
        <dbReference type="ARBA" id="ARBA00022741"/>
    </source>
</evidence>
<evidence type="ECO:0000256" key="4">
    <source>
        <dbReference type="PROSITE-ProRule" id="PRU00409"/>
    </source>
</evidence>
<organism evidence="6 7">
    <name type="scientific">Anaerococcus nagyae</name>
    <dbReference type="NCBI Taxonomy" id="1755241"/>
    <lineage>
        <taxon>Bacteria</taxon>
        <taxon>Bacillati</taxon>
        <taxon>Bacillota</taxon>
        <taxon>Tissierellia</taxon>
        <taxon>Tissierellales</taxon>
        <taxon>Peptoniphilaceae</taxon>
        <taxon>Anaerococcus</taxon>
    </lineage>
</organism>
<evidence type="ECO:0000313" key="6">
    <source>
        <dbReference type="EMBL" id="RGB77944.1"/>
    </source>
</evidence>
<dbReference type="GO" id="GO:0046872">
    <property type="term" value="F:metal ion binding"/>
    <property type="evidence" value="ECO:0007669"/>
    <property type="project" value="InterPro"/>
</dbReference>
<dbReference type="InterPro" id="IPR011761">
    <property type="entry name" value="ATP-grasp"/>
</dbReference>
<evidence type="ECO:0000256" key="1">
    <source>
        <dbReference type="ARBA" id="ARBA00022598"/>
    </source>
</evidence>
<dbReference type="Gene3D" id="3.30.1490.20">
    <property type="entry name" value="ATP-grasp fold, A domain"/>
    <property type="match status" value="1"/>
</dbReference>
<dbReference type="Pfam" id="PF18603">
    <property type="entry name" value="LAL_C2"/>
    <property type="match status" value="1"/>
</dbReference>
<protein>
    <submittedName>
        <fullName evidence="6">ATP-grasp domain-containing protein</fullName>
    </submittedName>
</protein>
<accession>A0A3E2TKQ5</accession>
<dbReference type="OrthoDB" id="9813261at2"/>
<dbReference type="Pfam" id="PF13535">
    <property type="entry name" value="ATP-grasp_4"/>
    <property type="match status" value="1"/>
</dbReference>
<evidence type="ECO:0000313" key="7">
    <source>
        <dbReference type="Proteomes" id="UP000261011"/>
    </source>
</evidence>
<dbReference type="PANTHER" id="PTHR43585">
    <property type="entry name" value="FUMIPYRROLE BIOSYNTHESIS PROTEIN C"/>
    <property type="match status" value="1"/>
</dbReference>
<dbReference type="GO" id="GO:0016874">
    <property type="term" value="F:ligase activity"/>
    <property type="evidence" value="ECO:0007669"/>
    <property type="project" value="UniProtKB-KW"/>
</dbReference>
<name>A0A3E2TKQ5_9FIRM</name>
<dbReference type="PROSITE" id="PS50975">
    <property type="entry name" value="ATP_GRASP"/>
    <property type="match status" value="1"/>
</dbReference>
<proteinExistence type="predicted"/>
<dbReference type="SUPFAM" id="SSF56059">
    <property type="entry name" value="Glutathione synthetase ATP-binding domain-like"/>
    <property type="match status" value="1"/>
</dbReference>